<dbReference type="PROSITE" id="PS52049">
    <property type="entry name" value="ULD"/>
    <property type="match status" value="1"/>
</dbReference>
<dbReference type="Pfam" id="PF01088">
    <property type="entry name" value="Peptidase_C12"/>
    <property type="match status" value="1"/>
</dbReference>
<dbReference type="PIRSF" id="PIRSF038120">
    <property type="entry name" value="Ubiquitinyl_hydrolase_UCH37"/>
    <property type="match status" value="1"/>
</dbReference>
<feature type="site" description="Transition state stabilizer" evidence="10">
    <location>
        <position position="79"/>
    </location>
</feature>
<evidence type="ECO:0000256" key="1">
    <source>
        <dbReference type="ARBA" id="ARBA00000707"/>
    </source>
</evidence>
<evidence type="ECO:0000313" key="14">
    <source>
        <dbReference type="Proteomes" id="UP000816034"/>
    </source>
</evidence>
<feature type="site" description="Important for enzyme activity" evidence="9 10">
    <location>
        <position position="179"/>
    </location>
</feature>
<dbReference type="InterPro" id="IPR041507">
    <property type="entry name" value="UCH_C"/>
</dbReference>
<dbReference type="PANTHER" id="PTHR10589">
    <property type="entry name" value="UBIQUITIN CARBOXYL-TERMINAL HYDROLASE"/>
    <property type="match status" value="1"/>
</dbReference>
<comment type="caution">
    <text evidence="13">The sequence shown here is derived from an EMBL/GenBank/DDBJ whole genome shotgun (WGS) entry which is preliminary data.</text>
</comment>
<dbReference type="InterPro" id="IPR001578">
    <property type="entry name" value="Peptidase_C12_UCH"/>
</dbReference>
<dbReference type="Pfam" id="PF18031">
    <property type="entry name" value="UCH_C"/>
    <property type="match status" value="1"/>
</dbReference>
<dbReference type="EC" id="3.4.19.12" evidence="7 11"/>
<evidence type="ECO:0000313" key="13">
    <source>
        <dbReference type="EMBL" id="KAG2387356.1"/>
    </source>
</evidence>
<dbReference type="CDD" id="cd09617">
    <property type="entry name" value="Peptidase_C12_UCH37_BAP1"/>
    <property type="match status" value="1"/>
</dbReference>
<evidence type="ECO:0000256" key="6">
    <source>
        <dbReference type="ARBA" id="ARBA00022807"/>
    </source>
</evidence>
<feature type="active site" description="Nucleophile" evidence="8 10">
    <location>
        <position position="85"/>
    </location>
</feature>
<evidence type="ECO:0000256" key="11">
    <source>
        <dbReference type="RuleBase" id="RU361215"/>
    </source>
</evidence>
<dbReference type="EMBL" id="PYSW02000013">
    <property type="protein sequence ID" value="KAG2387356.1"/>
    <property type="molecule type" value="Genomic_DNA"/>
</dbReference>
<evidence type="ECO:0000256" key="8">
    <source>
        <dbReference type="PIRSR" id="PIRSR038120-1"/>
    </source>
</evidence>
<dbReference type="GO" id="GO:0016579">
    <property type="term" value="P:protein deubiquitination"/>
    <property type="evidence" value="ECO:0007669"/>
    <property type="project" value="InterPro"/>
</dbReference>
<dbReference type="RefSeq" id="XP_044551348.1">
    <property type="nucleotide sequence ID" value="XM_044691022.1"/>
</dbReference>
<dbReference type="InterPro" id="IPR036959">
    <property type="entry name" value="Peptidase_C12_UCH_sf"/>
</dbReference>
<dbReference type="SUPFAM" id="SSF54001">
    <property type="entry name" value="Cysteine proteinases"/>
    <property type="match status" value="1"/>
</dbReference>
<accession>A0AA88KNA0</accession>
<dbReference type="PRINTS" id="PR00707">
    <property type="entry name" value="UBCTHYDRLASE"/>
</dbReference>
<keyword evidence="14" id="KW-1185">Reference proteome</keyword>
<dbReference type="GO" id="GO:0004843">
    <property type="term" value="F:cysteine-type deubiquitinase activity"/>
    <property type="evidence" value="ECO:0007669"/>
    <property type="project" value="UniProtKB-UniRule"/>
</dbReference>
<protein>
    <recommendedName>
        <fullName evidence="7 11">Ubiquitin carboxyl-terminal hydrolase</fullName>
        <ecNumber evidence="7 11">3.4.19.12</ecNumber>
    </recommendedName>
</protein>
<dbReference type="Proteomes" id="UP000816034">
    <property type="component" value="Unassembled WGS sequence"/>
</dbReference>
<evidence type="ECO:0000259" key="12">
    <source>
        <dbReference type="PROSITE" id="PS52048"/>
    </source>
</evidence>
<reference evidence="13 14" key="1">
    <citation type="journal article" date="2018" name="BMC Genomics">
        <title>The genome of Naegleria lovaniensis, the basis for a comparative approach to unravel pathogenicity factors of the human pathogenic amoeba N. fowleri.</title>
        <authorList>
            <person name="Liechti N."/>
            <person name="Schurch N."/>
            <person name="Bruggmann R."/>
            <person name="Wittwer M."/>
        </authorList>
    </citation>
    <scope>NUCLEOTIDE SEQUENCE [LARGE SCALE GENOMIC DNA]</scope>
    <source>
        <strain evidence="13 14">ATCC 30569</strain>
    </source>
</reference>
<dbReference type="Gene3D" id="3.40.532.10">
    <property type="entry name" value="Peptidase C12, ubiquitin carboxyl-terminal hydrolase"/>
    <property type="match status" value="1"/>
</dbReference>
<dbReference type="PROSITE" id="PS52048">
    <property type="entry name" value="UCH_DOMAIN"/>
    <property type="match status" value="1"/>
</dbReference>
<gene>
    <name evidence="13" type="ORF">C9374_001688</name>
</gene>
<feature type="active site" description="Proton donor" evidence="8 10">
    <location>
        <position position="164"/>
    </location>
</feature>
<feature type="domain" description="UCH catalytic" evidence="12">
    <location>
        <begin position="6"/>
        <end position="225"/>
    </location>
</feature>
<dbReference type="AlphaFoldDB" id="A0AA88KNA0"/>
<keyword evidence="4 7" id="KW-0833">Ubl conjugation pathway</keyword>
<dbReference type="GO" id="GO:0005737">
    <property type="term" value="C:cytoplasm"/>
    <property type="evidence" value="ECO:0007669"/>
    <property type="project" value="TreeGrafter"/>
</dbReference>
<keyword evidence="5 7" id="KW-0378">Hydrolase</keyword>
<dbReference type="PANTHER" id="PTHR10589:SF16">
    <property type="entry name" value="UBIQUITIN CARBOXYL-TERMINAL HYDROLASE ISOZYME L5"/>
    <property type="match status" value="1"/>
</dbReference>
<dbReference type="InterPro" id="IPR038765">
    <property type="entry name" value="Papain-like_cys_pep_sf"/>
</dbReference>
<dbReference type="GeneID" id="68094144"/>
<evidence type="ECO:0000256" key="10">
    <source>
        <dbReference type="PROSITE-ProRule" id="PRU01393"/>
    </source>
</evidence>
<evidence type="ECO:0000256" key="2">
    <source>
        <dbReference type="ARBA" id="ARBA00009326"/>
    </source>
</evidence>
<dbReference type="InterPro" id="IPR017390">
    <property type="entry name" value="Ubiquitinyl_hydrolase_UCH37"/>
</dbReference>
<keyword evidence="6 7" id="KW-0788">Thiol protease</keyword>
<evidence type="ECO:0000256" key="4">
    <source>
        <dbReference type="ARBA" id="ARBA00022786"/>
    </source>
</evidence>
<evidence type="ECO:0000256" key="9">
    <source>
        <dbReference type="PIRSR" id="PIRSR038120-2"/>
    </source>
</evidence>
<organism evidence="13 14">
    <name type="scientific">Naegleria lovaniensis</name>
    <name type="common">Amoeba</name>
    <dbReference type="NCBI Taxonomy" id="51637"/>
    <lineage>
        <taxon>Eukaryota</taxon>
        <taxon>Discoba</taxon>
        <taxon>Heterolobosea</taxon>
        <taxon>Tetramitia</taxon>
        <taxon>Eutetramitia</taxon>
        <taxon>Vahlkampfiidae</taxon>
        <taxon>Naegleria</taxon>
    </lineage>
</organism>
<name>A0AA88KNA0_NAELO</name>
<evidence type="ECO:0000256" key="5">
    <source>
        <dbReference type="ARBA" id="ARBA00022801"/>
    </source>
</evidence>
<sequence length="308" mass="35147">MSASSAWSTIESDPGVFTELIEKFGVKGLQVEELWSLDSETLSELKPIYGLIFLFKWVGEKDERPALEQAPENMFYAQQIVTNACATQAILSILMNIDTTTEKVDLGEELTQFKSFSLGLPADVIGETIGASEMIKEAHNSFARPEPFIIEESKKPKKDEDVFHFIAYLPFKGNLYELDGLKGGPILLGECTQENWLEKVVPEIQNRINKYAQTEIKFNLMAVVRNRKDVLLEELNSLPQTPENMDKISILQEKIQMEEEKLSNWRQENARRRHNYVPFLVNLLKVLAEEKELLPLVERAKEQAAAKK</sequence>
<evidence type="ECO:0000256" key="7">
    <source>
        <dbReference type="PIRNR" id="PIRNR038120"/>
    </source>
</evidence>
<evidence type="ECO:0000256" key="3">
    <source>
        <dbReference type="ARBA" id="ARBA00022670"/>
    </source>
</evidence>
<dbReference type="GO" id="GO:0006511">
    <property type="term" value="P:ubiquitin-dependent protein catabolic process"/>
    <property type="evidence" value="ECO:0007669"/>
    <property type="project" value="UniProtKB-UniRule"/>
</dbReference>
<comment type="similarity">
    <text evidence="2 7 10 11">Belongs to the peptidase C12 family.</text>
</comment>
<dbReference type="FunFam" id="3.40.532.10:FF:000009">
    <property type="entry name" value="Ubiquitin carboxyl-terminal hydrolase"/>
    <property type="match status" value="1"/>
</dbReference>
<proteinExistence type="inferred from homology"/>
<keyword evidence="3 7" id="KW-0645">Protease</keyword>
<comment type="catalytic activity">
    <reaction evidence="1 7 10 11">
        <text>Thiol-dependent hydrolysis of ester, thioester, amide, peptide and isopeptide bonds formed by the C-terminal Gly of ubiquitin (a 76-residue protein attached to proteins as an intracellular targeting signal).</text>
        <dbReference type="EC" id="3.4.19.12"/>
    </reaction>
</comment>